<dbReference type="EMBL" id="RCZM01000006">
    <property type="protein sequence ID" value="TPG14043.1"/>
    <property type="molecule type" value="Genomic_DNA"/>
</dbReference>
<keyword evidence="4 6" id="KW-1133">Transmembrane helix</keyword>
<name>A0A502CMI7_9MICO</name>
<feature type="transmembrane region" description="Helical" evidence="6">
    <location>
        <begin position="21"/>
        <end position="44"/>
    </location>
</feature>
<feature type="transmembrane region" description="Helical" evidence="6">
    <location>
        <begin position="383"/>
        <end position="402"/>
    </location>
</feature>
<dbReference type="OrthoDB" id="9815525at2"/>
<dbReference type="InterPro" id="IPR022324">
    <property type="entry name" value="Bacilysin_exporter_BacE_put"/>
</dbReference>
<organism evidence="7 8">
    <name type="scientific">Pedococcus bigeumensis</name>
    <dbReference type="NCBI Taxonomy" id="433644"/>
    <lineage>
        <taxon>Bacteria</taxon>
        <taxon>Bacillati</taxon>
        <taxon>Actinomycetota</taxon>
        <taxon>Actinomycetes</taxon>
        <taxon>Micrococcales</taxon>
        <taxon>Intrasporangiaceae</taxon>
        <taxon>Pedococcus</taxon>
    </lineage>
</organism>
<dbReference type="PANTHER" id="PTHR23513:SF6">
    <property type="entry name" value="MAJOR FACILITATOR SUPERFAMILY ASSOCIATED DOMAIN-CONTAINING PROTEIN"/>
    <property type="match status" value="1"/>
</dbReference>
<feature type="transmembrane region" description="Helical" evidence="6">
    <location>
        <begin position="297"/>
        <end position="315"/>
    </location>
</feature>
<proteinExistence type="predicted"/>
<dbReference type="GO" id="GO:0005886">
    <property type="term" value="C:plasma membrane"/>
    <property type="evidence" value="ECO:0007669"/>
    <property type="project" value="UniProtKB-SubCell"/>
</dbReference>
<dbReference type="SUPFAM" id="SSF103473">
    <property type="entry name" value="MFS general substrate transporter"/>
    <property type="match status" value="1"/>
</dbReference>
<gene>
    <name evidence="7" type="ORF">EAH86_17725</name>
</gene>
<dbReference type="InterPro" id="IPR036259">
    <property type="entry name" value="MFS_trans_sf"/>
</dbReference>
<evidence type="ECO:0000256" key="5">
    <source>
        <dbReference type="ARBA" id="ARBA00023136"/>
    </source>
</evidence>
<dbReference type="Gene3D" id="1.20.1250.20">
    <property type="entry name" value="MFS general substrate transporter like domains"/>
    <property type="match status" value="1"/>
</dbReference>
<feature type="transmembrane region" description="Helical" evidence="6">
    <location>
        <begin position="321"/>
        <end position="340"/>
    </location>
</feature>
<feature type="transmembrane region" description="Helical" evidence="6">
    <location>
        <begin position="361"/>
        <end position="377"/>
    </location>
</feature>
<feature type="transmembrane region" description="Helical" evidence="6">
    <location>
        <begin position="56"/>
        <end position="76"/>
    </location>
</feature>
<dbReference type="Pfam" id="PF07690">
    <property type="entry name" value="MFS_1"/>
    <property type="match status" value="1"/>
</dbReference>
<keyword evidence="5 6" id="KW-0472">Membrane</keyword>
<dbReference type="PANTHER" id="PTHR23513">
    <property type="entry name" value="INTEGRAL MEMBRANE EFFLUX PROTEIN-RELATED"/>
    <property type="match status" value="1"/>
</dbReference>
<feature type="transmembrane region" description="Helical" evidence="6">
    <location>
        <begin position="96"/>
        <end position="120"/>
    </location>
</feature>
<dbReference type="AlphaFoldDB" id="A0A502CMI7"/>
<evidence type="ECO:0000256" key="2">
    <source>
        <dbReference type="ARBA" id="ARBA00022475"/>
    </source>
</evidence>
<evidence type="ECO:0000256" key="4">
    <source>
        <dbReference type="ARBA" id="ARBA00022989"/>
    </source>
</evidence>
<dbReference type="Proteomes" id="UP000317722">
    <property type="component" value="Unassembled WGS sequence"/>
</dbReference>
<dbReference type="GO" id="GO:0022857">
    <property type="term" value="F:transmembrane transporter activity"/>
    <property type="evidence" value="ECO:0007669"/>
    <property type="project" value="InterPro"/>
</dbReference>
<dbReference type="InterPro" id="IPR011701">
    <property type="entry name" value="MFS"/>
</dbReference>
<evidence type="ECO:0000256" key="6">
    <source>
        <dbReference type="SAM" id="Phobius"/>
    </source>
</evidence>
<evidence type="ECO:0000313" key="8">
    <source>
        <dbReference type="Proteomes" id="UP000317722"/>
    </source>
</evidence>
<comment type="subcellular location">
    <subcellularLocation>
        <location evidence="1">Cell membrane</location>
        <topology evidence="1">Multi-pass membrane protein</topology>
    </subcellularLocation>
</comment>
<keyword evidence="3 6" id="KW-0812">Transmembrane</keyword>
<keyword evidence="8" id="KW-1185">Reference proteome</keyword>
<evidence type="ECO:0000256" key="3">
    <source>
        <dbReference type="ARBA" id="ARBA00022692"/>
    </source>
</evidence>
<evidence type="ECO:0000256" key="1">
    <source>
        <dbReference type="ARBA" id="ARBA00004651"/>
    </source>
</evidence>
<reference evidence="7 8" key="1">
    <citation type="journal article" date="2019" name="Environ. Microbiol.">
        <title>Species interactions and distinct microbial communities in high Arctic permafrost affected cryosols are associated with the CH4 and CO2 gas fluxes.</title>
        <authorList>
            <person name="Altshuler I."/>
            <person name="Hamel J."/>
            <person name="Turney S."/>
            <person name="Magnuson E."/>
            <person name="Levesque R."/>
            <person name="Greer C."/>
            <person name="Whyte L.G."/>
        </authorList>
    </citation>
    <scope>NUCLEOTIDE SEQUENCE [LARGE SCALE GENOMIC DNA]</scope>
    <source>
        <strain evidence="7 8">S9.3A</strain>
    </source>
</reference>
<protein>
    <submittedName>
        <fullName evidence="7">MFS transporter</fullName>
    </submittedName>
</protein>
<accession>A0A502CMI7</accession>
<dbReference type="CDD" id="cd06173">
    <property type="entry name" value="MFS_MefA_like"/>
    <property type="match status" value="1"/>
</dbReference>
<feature type="transmembrane region" description="Helical" evidence="6">
    <location>
        <begin position="233"/>
        <end position="255"/>
    </location>
</feature>
<comment type="caution">
    <text evidence="7">The sequence shown here is derived from an EMBL/GenBank/DDBJ whole genome shotgun (WGS) entry which is preliminary data.</text>
</comment>
<sequence length="410" mass="42245">MSNPVEMRQPVETPGVGGLGRLLASTGVSIAGQGMVLAAVPLLAASLTRNPVGVSLTVAAGYAAWLAVGLPAGALVDRWPRRRTMVLADVARAMLLAGLAIAVALDVASLLMLVLVVFAIGVASCFFDPAAQAAIPQVVGREPGVLARANSRLWSLDLVGRSLIGPPLGAALFALATVLPFASNALTFVVSALLLAGLGGVDRAEGRSAAPAGVRAAMREGVRFLWRHRELRALTLGMASFNLTYNIAFAPLVLFAQDRLHLGDRGFGLLLAMIAIGGLLGAWLAPRIQRRLTSPRAYAFGLLVQGIAWGAMWMWPNRWLAGAALVLIGLSSMTVTVIGASARQSLTPDDLLGRVSAGTRTLGLGSAGVGALLGGLVGNAAGLGAPLLMSFACALAASAYFVSPRRLAQR</sequence>
<dbReference type="RefSeq" id="WP_140743166.1">
    <property type="nucleotide sequence ID" value="NZ_RCZM01000006.1"/>
</dbReference>
<feature type="transmembrane region" description="Helical" evidence="6">
    <location>
        <begin position="170"/>
        <end position="198"/>
    </location>
</feature>
<feature type="transmembrane region" description="Helical" evidence="6">
    <location>
        <begin position="267"/>
        <end position="285"/>
    </location>
</feature>
<keyword evidence="2" id="KW-1003">Cell membrane</keyword>
<dbReference type="PRINTS" id="PR01988">
    <property type="entry name" value="EXPORTERBACE"/>
</dbReference>
<evidence type="ECO:0000313" key="7">
    <source>
        <dbReference type="EMBL" id="TPG14043.1"/>
    </source>
</evidence>